<name>A0A2M4B3Z3_9DIPT</name>
<evidence type="ECO:0000313" key="1">
    <source>
        <dbReference type="EMBL" id="MBW47692.1"/>
    </source>
</evidence>
<dbReference type="AlphaFoldDB" id="A0A2M4B3Z3"/>
<sequence length="79" mass="9224">MITSIRIIRVLVYLHHGVFPEGNVLCVDWGKTQKNRLVYFLSQFHLNRGVYLKVHQPTASVAIRYKIVGKGRRRGCNWD</sequence>
<reference evidence="1" key="1">
    <citation type="submission" date="2018-01" db="EMBL/GenBank/DDBJ databases">
        <title>An insight into the sialome of Amazonian anophelines.</title>
        <authorList>
            <person name="Ribeiro J.M."/>
            <person name="Scarpassa V."/>
            <person name="Calvo E."/>
        </authorList>
    </citation>
    <scope>NUCLEOTIDE SEQUENCE</scope>
    <source>
        <tissue evidence="1">Salivary glands</tissue>
    </source>
</reference>
<dbReference type="EMBL" id="GGFK01014371">
    <property type="protein sequence ID" value="MBW47692.1"/>
    <property type="molecule type" value="Transcribed_RNA"/>
</dbReference>
<accession>A0A2M4B3Z3</accession>
<protein>
    <submittedName>
        <fullName evidence="1">Putative secreted protein</fullName>
    </submittedName>
</protein>
<organism evidence="1">
    <name type="scientific">Anopheles triannulatus</name>
    <dbReference type="NCBI Taxonomy" id="58253"/>
    <lineage>
        <taxon>Eukaryota</taxon>
        <taxon>Metazoa</taxon>
        <taxon>Ecdysozoa</taxon>
        <taxon>Arthropoda</taxon>
        <taxon>Hexapoda</taxon>
        <taxon>Insecta</taxon>
        <taxon>Pterygota</taxon>
        <taxon>Neoptera</taxon>
        <taxon>Endopterygota</taxon>
        <taxon>Diptera</taxon>
        <taxon>Nematocera</taxon>
        <taxon>Culicoidea</taxon>
        <taxon>Culicidae</taxon>
        <taxon>Anophelinae</taxon>
        <taxon>Anopheles</taxon>
    </lineage>
</organism>
<proteinExistence type="predicted"/>